<sequence>MDGRTGRDDVPWVRDIQGQQTGHWWTWKGKKNGAGKIYITKYYYQKSSQWA</sequence>
<dbReference type="AlphaFoldDB" id="A0A0L8FVN5"/>
<evidence type="ECO:0000313" key="1">
    <source>
        <dbReference type="EMBL" id="KOF68756.1"/>
    </source>
</evidence>
<gene>
    <name evidence="1" type="ORF">OCBIM_22006587mg</name>
</gene>
<protein>
    <submittedName>
        <fullName evidence="1">Uncharacterized protein</fullName>
    </submittedName>
</protein>
<accession>A0A0L8FVN5</accession>
<reference evidence="1" key="1">
    <citation type="submission" date="2015-07" db="EMBL/GenBank/DDBJ databases">
        <title>MeaNS - Measles Nucleotide Surveillance Program.</title>
        <authorList>
            <person name="Tran T."/>
            <person name="Druce J."/>
        </authorList>
    </citation>
    <scope>NUCLEOTIDE SEQUENCE</scope>
    <source>
        <strain evidence="1">UCB-OBI-ISO-001</strain>
        <tissue evidence="1">Gonad</tissue>
    </source>
</reference>
<organism evidence="1">
    <name type="scientific">Octopus bimaculoides</name>
    <name type="common">California two-spotted octopus</name>
    <dbReference type="NCBI Taxonomy" id="37653"/>
    <lineage>
        <taxon>Eukaryota</taxon>
        <taxon>Metazoa</taxon>
        <taxon>Spiralia</taxon>
        <taxon>Lophotrochozoa</taxon>
        <taxon>Mollusca</taxon>
        <taxon>Cephalopoda</taxon>
        <taxon>Coleoidea</taxon>
        <taxon>Octopodiformes</taxon>
        <taxon>Octopoda</taxon>
        <taxon>Incirrata</taxon>
        <taxon>Octopodidae</taxon>
        <taxon>Octopus</taxon>
    </lineage>
</organism>
<proteinExistence type="predicted"/>
<name>A0A0L8FVN5_OCTBM</name>
<dbReference type="EMBL" id="KQ426026">
    <property type="protein sequence ID" value="KOF68756.1"/>
    <property type="molecule type" value="Genomic_DNA"/>
</dbReference>